<dbReference type="Proteomes" id="UP000584374">
    <property type="component" value="Unassembled WGS sequence"/>
</dbReference>
<name>A0A840QDA4_9PSEU</name>
<comment type="caution">
    <text evidence="2">The sequence shown here is derived from an EMBL/GenBank/DDBJ whole genome shotgun (WGS) entry which is preliminary data.</text>
</comment>
<protein>
    <submittedName>
        <fullName evidence="2">Uncharacterized protein</fullName>
    </submittedName>
</protein>
<sequence>MHPAWTVLACLVSLLSGMTLMYAYRRRLPQHAGAGEGSPTVWQLIDHVEAEAAQRTASTGKHHLREPREPTPVSTLDTVPIPRWPGDFNGNGLGSRP</sequence>
<evidence type="ECO:0000313" key="3">
    <source>
        <dbReference type="Proteomes" id="UP000584374"/>
    </source>
</evidence>
<accession>A0A840QDA4</accession>
<proteinExistence type="predicted"/>
<evidence type="ECO:0000313" key="2">
    <source>
        <dbReference type="EMBL" id="MBB5156618.1"/>
    </source>
</evidence>
<dbReference type="EMBL" id="JACHIW010000001">
    <property type="protein sequence ID" value="MBB5156618.1"/>
    <property type="molecule type" value="Genomic_DNA"/>
</dbReference>
<evidence type="ECO:0000256" key="1">
    <source>
        <dbReference type="SAM" id="MobiDB-lite"/>
    </source>
</evidence>
<dbReference type="AlphaFoldDB" id="A0A840QDA4"/>
<feature type="region of interest" description="Disordered" evidence="1">
    <location>
        <begin position="52"/>
        <end position="97"/>
    </location>
</feature>
<keyword evidence="3" id="KW-1185">Reference proteome</keyword>
<organism evidence="2 3">
    <name type="scientific">Saccharopolyspora phatthalungensis</name>
    <dbReference type="NCBI Taxonomy" id="664693"/>
    <lineage>
        <taxon>Bacteria</taxon>
        <taxon>Bacillati</taxon>
        <taxon>Actinomycetota</taxon>
        <taxon>Actinomycetes</taxon>
        <taxon>Pseudonocardiales</taxon>
        <taxon>Pseudonocardiaceae</taxon>
        <taxon>Saccharopolyspora</taxon>
    </lineage>
</organism>
<gene>
    <name evidence="2" type="ORF">BJ970_004152</name>
</gene>
<reference evidence="2 3" key="1">
    <citation type="submission" date="2020-08" db="EMBL/GenBank/DDBJ databases">
        <title>Sequencing the genomes of 1000 actinobacteria strains.</title>
        <authorList>
            <person name="Klenk H.-P."/>
        </authorList>
    </citation>
    <scope>NUCLEOTIDE SEQUENCE [LARGE SCALE GENOMIC DNA]</scope>
    <source>
        <strain evidence="2 3">DSM 45584</strain>
    </source>
</reference>